<protein>
    <recommendedName>
        <fullName evidence="1">DUF5723 domain-containing protein</fullName>
    </recommendedName>
</protein>
<dbReference type="Gene3D" id="2.40.160.60">
    <property type="entry name" value="Outer membrane protein transport protein (OMPP1/FadL/TodX)"/>
    <property type="match status" value="1"/>
</dbReference>
<dbReference type="EMBL" id="AMCI01006382">
    <property type="protein sequence ID" value="EJW94428.1"/>
    <property type="molecule type" value="Genomic_DNA"/>
</dbReference>
<dbReference type="InterPro" id="IPR043781">
    <property type="entry name" value="DUF5723"/>
</dbReference>
<feature type="domain" description="DUF5723" evidence="1">
    <location>
        <begin position="46"/>
        <end position="438"/>
    </location>
</feature>
<name>J9FJ28_9ZZZZ</name>
<dbReference type="AlphaFoldDB" id="J9FJ28"/>
<accession>J9FJ28</accession>
<organism evidence="2">
    <name type="scientific">gut metagenome</name>
    <dbReference type="NCBI Taxonomy" id="749906"/>
    <lineage>
        <taxon>unclassified sequences</taxon>
        <taxon>metagenomes</taxon>
        <taxon>organismal metagenomes</taxon>
    </lineage>
</organism>
<evidence type="ECO:0000313" key="2">
    <source>
        <dbReference type="EMBL" id="EJW94428.1"/>
    </source>
</evidence>
<sequence>MIIMKTSFKNIVSCLLAGCMALPVAAQELRTSYFMQTSNFRHQMNPALLDKPYIGTLLSNVNVGTTGNVGLANFIYKLEGNPRYDLTTFMSPTVSASEFLGDLNDKNRIDVYLNYNLFSVGFNMLKGVSLLEVNLRSNTNLCLPKELFEFAKCAGAKEHYQLQDIGLRSSNYLELAFGHARNINDKLRVGAKFKVLLGGAYSDLTAEKLDLTMNGDKWIIEGNAQLKASVLKSDVTVDYDKKPSADGRYRVDELDNVSFGIPGKGFAVDFGATYQFNEDWTFSAAVTDLGFMNWKDTHHASSQGLYEFDGFDHPIYAGGTNTGKNEIGDQFDQMGKDLEDMFSLYYDGKKSSSNALATTINLGAEYTFPLYRKLRFGALYTSRINGKYSWHQGMISANVRPLNFIEVAVNTACSSTGITFGGVLSLNAKHFNFYLGADRFLGKTSKEFIPLHSANANINLGMTFPL</sequence>
<comment type="caution">
    <text evidence="2">The sequence shown here is derived from an EMBL/GenBank/DDBJ whole genome shotgun (WGS) entry which is preliminary data.</text>
</comment>
<dbReference type="Pfam" id="PF18990">
    <property type="entry name" value="DUF5723"/>
    <property type="match status" value="1"/>
</dbReference>
<evidence type="ECO:0000259" key="1">
    <source>
        <dbReference type="Pfam" id="PF18990"/>
    </source>
</evidence>
<proteinExistence type="predicted"/>
<reference evidence="2" key="1">
    <citation type="journal article" date="2012" name="PLoS ONE">
        <title>Gene sets for utilization of primary and secondary nutrition supplies in the distal gut of endangered iberian lynx.</title>
        <authorList>
            <person name="Alcaide M."/>
            <person name="Messina E."/>
            <person name="Richter M."/>
            <person name="Bargiela R."/>
            <person name="Peplies J."/>
            <person name="Huws S.A."/>
            <person name="Newbold C.J."/>
            <person name="Golyshin P.N."/>
            <person name="Simon M.A."/>
            <person name="Lopez G."/>
            <person name="Yakimov M.M."/>
            <person name="Ferrer M."/>
        </authorList>
    </citation>
    <scope>NUCLEOTIDE SEQUENCE</scope>
</reference>
<gene>
    <name evidence="2" type="ORF">EVA_17464</name>
</gene>